<evidence type="ECO:0000313" key="2">
    <source>
        <dbReference type="EMBL" id="MFC7080255.1"/>
    </source>
</evidence>
<organism evidence="2 3">
    <name type="scientific">Halorussus caseinilyticus</name>
    <dbReference type="NCBI Taxonomy" id="3034025"/>
    <lineage>
        <taxon>Archaea</taxon>
        <taxon>Methanobacteriati</taxon>
        <taxon>Methanobacteriota</taxon>
        <taxon>Stenosarchaea group</taxon>
        <taxon>Halobacteria</taxon>
        <taxon>Halobacteriales</taxon>
        <taxon>Haladaptataceae</taxon>
        <taxon>Halorussus</taxon>
    </lineage>
</organism>
<sequence length="397" mass="42655">METVAQGRYAYVANGTGMAVVDWENPGRPQTVAVADLNDELADPTLSVKDVKVDGDVAALANDTENPGGIALYDVSDPTNPEYQSFYEPTPSANIHNCHLVGDYAYLALGEPWNIDTDGDGQRDLARLFGDAGVEIVDVSDPANPTHASTWYLKDELPAYAKAGVNPCHDLYAQDGLVYAAFWDAGTVVLDASDPTDPEFVTQFGAAPRGDEVIRPWRVEEETIDEYFAEVFPLARYYAAPGNAHYVQPSPDGDHVYVGAETFLGGPGGIDVWDVSDFSAPTQVGRIDPPNVSGFRTSHNFDVTENRLHASWYEGGVRVYDVTDPSTPTEVASYDPDGVSFWTAVAERGFTLGGVYGAMSEQGGMTVLHTDEGVKEPPAFSGADSPSGPEVDPKDQS</sequence>
<evidence type="ECO:0000256" key="1">
    <source>
        <dbReference type="SAM" id="MobiDB-lite"/>
    </source>
</evidence>
<name>A0ABD5WKQ3_9EURY</name>
<dbReference type="Proteomes" id="UP001596407">
    <property type="component" value="Unassembled WGS sequence"/>
</dbReference>
<dbReference type="SUPFAM" id="SSF51004">
    <property type="entry name" value="C-terminal (heme d1) domain of cytochrome cd1-nitrite reductase"/>
    <property type="match status" value="1"/>
</dbReference>
<keyword evidence="3" id="KW-1185">Reference proteome</keyword>
<protein>
    <submittedName>
        <fullName evidence="2">LVIVD repeat-containing protein</fullName>
    </submittedName>
</protein>
<dbReference type="Pfam" id="PF08309">
    <property type="entry name" value="LVIVD"/>
    <property type="match status" value="4"/>
</dbReference>
<dbReference type="RefSeq" id="WP_382209551.1">
    <property type="nucleotide sequence ID" value="NZ_JBHSZH010000005.1"/>
</dbReference>
<dbReference type="EMBL" id="JBHSZH010000005">
    <property type="protein sequence ID" value="MFC7080255.1"/>
    <property type="molecule type" value="Genomic_DNA"/>
</dbReference>
<dbReference type="InterPro" id="IPR011048">
    <property type="entry name" value="Haem_d1_sf"/>
</dbReference>
<dbReference type="InterPro" id="IPR013211">
    <property type="entry name" value="LVIVD"/>
</dbReference>
<proteinExistence type="predicted"/>
<reference evidence="2 3" key="1">
    <citation type="journal article" date="2019" name="Int. J. Syst. Evol. Microbiol.">
        <title>The Global Catalogue of Microorganisms (GCM) 10K type strain sequencing project: providing services to taxonomists for standard genome sequencing and annotation.</title>
        <authorList>
            <consortium name="The Broad Institute Genomics Platform"/>
            <consortium name="The Broad Institute Genome Sequencing Center for Infectious Disease"/>
            <person name="Wu L."/>
            <person name="Ma J."/>
        </authorList>
    </citation>
    <scope>NUCLEOTIDE SEQUENCE [LARGE SCALE GENOMIC DNA]</scope>
    <source>
        <strain evidence="2 3">DT72</strain>
    </source>
</reference>
<gene>
    <name evidence="2" type="ORF">ACFQJ6_09135</name>
</gene>
<comment type="caution">
    <text evidence="2">The sequence shown here is derived from an EMBL/GenBank/DDBJ whole genome shotgun (WGS) entry which is preliminary data.</text>
</comment>
<evidence type="ECO:0000313" key="3">
    <source>
        <dbReference type="Proteomes" id="UP001596407"/>
    </source>
</evidence>
<dbReference type="AlphaFoldDB" id="A0ABD5WKQ3"/>
<accession>A0ABD5WKQ3</accession>
<dbReference type="SUPFAM" id="SSF75011">
    <property type="entry name" value="3-carboxy-cis,cis-mucoante lactonizing enzyme"/>
    <property type="match status" value="1"/>
</dbReference>
<feature type="region of interest" description="Disordered" evidence="1">
    <location>
        <begin position="370"/>
        <end position="397"/>
    </location>
</feature>